<sequence>MGPTRQSLPMARDVLIGTYNNVGLAHILTSEIVEVLGLSISKVLHILARRELRVLIGEAATGLNAGKAVACIKFV</sequence>
<dbReference type="EMBL" id="JAWJZY010000003">
    <property type="protein sequence ID" value="MEE8659030.1"/>
    <property type="molecule type" value="Genomic_DNA"/>
</dbReference>
<accession>A0ABU7U2D5</accession>
<evidence type="ECO:0000313" key="2">
    <source>
        <dbReference type="Proteomes" id="UP001312908"/>
    </source>
</evidence>
<comment type="caution">
    <text evidence="1">The sequence shown here is derived from an EMBL/GenBank/DDBJ whole genome shotgun (WGS) entry which is preliminary data.</text>
</comment>
<proteinExistence type="predicted"/>
<organism evidence="1 2">
    <name type="scientific">Sorlinia euscelidii</name>
    <dbReference type="NCBI Taxonomy" id="3081148"/>
    <lineage>
        <taxon>Bacteria</taxon>
        <taxon>Pseudomonadati</taxon>
        <taxon>Pseudomonadota</taxon>
        <taxon>Alphaproteobacteria</taxon>
        <taxon>Acetobacterales</taxon>
        <taxon>Acetobacteraceae</taxon>
        <taxon>Sorlinia</taxon>
    </lineage>
</organism>
<reference evidence="1 2" key="1">
    <citation type="submission" date="2023-10" db="EMBL/GenBank/DDBJ databases">
        <title>Sorlinia euscelidii gen. nov., sp. nov., an acetic acid bacteria isolated from the gut of Euscelidius variegatus emitter.</title>
        <authorList>
            <person name="Michoud G."/>
            <person name="Marasco R."/>
            <person name="Seferji K."/>
            <person name="Gonella E."/>
            <person name="Garuglieri E."/>
            <person name="Alma A."/>
            <person name="Mapelli F."/>
            <person name="Borin S."/>
            <person name="Daffonchio D."/>
            <person name="Crotti E."/>
        </authorList>
    </citation>
    <scope>NUCLEOTIDE SEQUENCE [LARGE SCALE GENOMIC DNA]</scope>
    <source>
        <strain evidence="1 2">EV16P</strain>
    </source>
</reference>
<evidence type="ECO:0000313" key="1">
    <source>
        <dbReference type="EMBL" id="MEE8659030.1"/>
    </source>
</evidence>
<dbReference type="Proteomes" id="UP001312908">
    <property type="component" value="Unassembled WGS sequence"/>
</dbReference>
<protein>
    <submittedName>
        <fullName evidence="1">Uncharacterized protein</fullName>
    </submittedName>
</protein>
<gene>
    <name evidence="1" type="ORF">DOFOFD_08400</name>
</gene>
<keyword evidence="2" id="KW-1185">Reference proteome</keyword>
<name>A0ABU7U2D5_9PROT</name>